<accession>A0A3Q2EHY2</accession>
<evidence type="ECO:0000256" key="4">
    <source>
        <dbReference type="ARBA" id="ARBA00023180"/>
    </source>
</evidence>
<comment type="subcellular location">
    <subcellularLocation>
        <location evidence="1">Secreted</location>
    </subcellularLocation>
</comment>
<keyword evidence="4" id="KW-0325">Glycoprotein</keyword>
<dbReference type="GO" id="GO:0005576">
    <property type="term" value="C:extracellular region"/>
    <property type="evidence" value="ECO:0007669"/>
    <property type="project" value="UniProtKB-SubCell"/>
</dbReference>
<reference evidence="5" key="1">
    <citation type="submission" date="2025-08" db="UniProtKB">
        <authorList>
            <consortium name="Ensembl"/>
        </authorList>
    </citation>
    <scope>IDENTIFICATION</scope>
</reference>
<dbReference type="PANTHER" id="PTHR11967:SF2">
    <property type="entry name" value="ALPHA-1-ACID GLYCOPROTEIN 1"/>
    <property type="match status" value="1"/>
</dbReference>
<evidence type="ECO:0000256" key="1">
    <source>
        <dbReference type="ARBA" id="ARBA00004613"/>
    </source>
</evidence>
<reference evidence="5" key="2">
    <citation type="submission" date="2025-09" db="UniProtKB">
        <authorList>
            <consortium name="Ensembl"/>
        </authorList>
    </citation>
    <scope>IDENTIFICATION</scope>
</reference>
<keyword evidence="2" id="KW-0964">Secreted</keyword>
<evidence type="ECO:0000313" key="5">
    <source>
        <dbReference type="Ensembl" id="ENSCVAP00000032153.1"/>
    </source>
</evidence>
<dbReference type="GeneTree" id="ENSGT00510000050125"/>
<evidence type="ECO:0000313" key="6">
    <source>
        <dbReference type="Proteomes" id="UP000265020"/>
    </source>
</evidence>
<keyword evidence="6" id="KW-1185">Reference proteome</keyword>
<dbReference type="SUPFAM" id="SSF50814">
    <property type="entry name" value="Lipocalins"/>
    <property type="match status" value="1"/>
</dbReference>
<dbReference type="PANTHER" id="PTHR11967">
    <property type="entry name" value="ALPHA-1-ACID GLYCOPROTEIN"/>
    <property type="match status" value="1"/>
</dbReference>
<dbReference type="AlphaFoldDB" id="A0A3Q2EHY2"/>
<dbReference type="Gene3D" id="2.40.128.20">
    <property type="match status" value="1"/>
</dbReference>
<evidence type="ECO:0000256" key="3">
    <source>
        <dbReference type="ARBA" id="ARBA00022729"/>
    </source>
</evidence>
<dbReference type="Ensembl" id="ENSCVAT00000027697.1">
    <property type="protein sequence ID" value="ENSCVAP00000032153.1"/>
    <property type="gene ID" value="ENSCVAG00000021973.1"/>
</dbReference>
<organism evidence="5 6">
    <name type="scientific">Cyprinodon variegatus</name>
    <name type="common">Sheepshead minnow</name>
    <dbReference type="NCBI Taxonomy" id="28743"/>
    <lineage>
        <taxon>Eukaryota</taxon>
        <taxon>Metazoa</taxon>
        <taxon>Chordata</taxon>
        <taxon>Craniata</taxon>
        <taxon>Vertebrata</taxon>
        <taxon>Euteleostomi</taxon>
        <taxon>Actinopterygii</taxon>
        <taxon>Neopterygii</taxon>
        <taxon>Teleostei</taxon>
        <taxon>Neoteleostei</taxon>
        <taxon>Acanthomorphata</taxon>
        <taxon>Ovalentaria</taxon>
        <taxon>Atherinomorphae</taxon>
        <taxon>Cyprinodontiformes</taxon>
        <taxon>Cyprinodontidae</taxon>
        <taxon>Cyprinodon</taxon>
    </lineage>
</organism>
<dbReference type="Proteomes" id="UP000265020">
    <property type="component" value="Unassembled WGS sequence"/>
</dbReference>
<keyword evidence="3" id="KW-0732">Signal</keyword>
<name>A0A3Q2EHY2_CYPVA</name>
<dbReference type="InterPro" id="IPR012674">
    <property type="entry name" value="Calycin"/>
</dbReference>
<evidence type="ECO:0000256" key="2">
    <source>
        <dbReference type="ARBA" id="ARBA00022525"/>
    </source>
</evidence>
<evidence type="ECO:0008006" key="7">
    <source>
        <dbReference type="Google" id="ProtNLM"/>
    </source>
</evidence>
<dbReference type="OMA" id="AYVHVGN"/>
<sequence>MLHNILSPILYLASPERAHLSHPHRNIHLTSIQLLTMFAQFCFAFLAISSLAAASDQGCDELIKPLEDRSKVYGKWITYAIASDSEENLKAYAISTSSWAKMSPIPDSDEFTIHYVDRIEGKCVHGTANSSTSGNTTTVVFHFNSTDYECVGRYLKTCAECVLWSDEQMKEFDGKVKKTNNLVLFTKTGKLDESDKEIFKKQAKCLNLLPDFYFSETTDLCPEQSEPTTAPTDTN</sequence>
<protein>
    <recommendedName>
        <fullName evidence="7">Apolipoprotein M</fullName>
    </recommendedName>
</protein>
<proteinExistence type="predicted"/>